<accession>A0A060QDT1</accession>
<dbReference type="GO" id="GO:0047955">
    <property type="term" value="F:glycerol dehydrogenase (acceptor) activity"/>
    <property type="evidence" value="ECO:0007669"/>
    <property type="project" value="UniProtKB-EC"/>
</dbReference>
<evidence type="ECO:0000256" key="1">
    <source>
        <dbReference type="SAM" id="Phobius"/>
    </source>
</evidence>
<gene>
    <name evidence="2" type="ORF">ASAP_1035</name>
</gene>
<keyword evidence="1" id="KW-0472">Membrane</keyword>
<reference evidence="2 3" key="1">
    <citation type="journal article" date="2014" name="Genome Biol. Evol.">
        <title>Acetic acid bacteria genomes reveal functional traits for adaptation to life in insect guts.</title>
        <authorList>
            <person name="Chouaia B."/>
            <person name="Gaiarsa S."/>
            <person name="Crotti E."/>
            <person name="Comandatore F."/>
            <person name="Degli Esposti M."/>
            <person name="Ricci I."/>
            <person name="Alma A."/>
            <person name="Favia G."/>
            <person name="Bandi C."/>
            <person name="Daffonchio D."/>
        </authorList>
    </citation>
    <scope>NUCLEOTIDE SEQUENCE [LARGE SCALE GENOMIC DNA]</scope>
    <source>
        <strain evidence="2 3">SF2.1</strain>
    </source>
</reference>
<keyword evidence="1" id="KW-1133">Transmembrane helix</keyword>
<evidence type="ECO:0000313" key="3">
    <source>
        <dbReference type="Proteomes" id="UP000027583"/>
    </source>
</evidence>
<protein>
    <submittedName>
        <fullName evidence="2">Glycerol dehydrogenase small subunit (Gluconate/polyol dehydrogenase small subunit) (D-sorbitol dehydrogenase subunit sldB) (SLDH) (D-arabitol dehydrogenase small subunit) (ARDH)</fullName>
        <ecNumber evidence="2">1.1.99.22</ecNumber>
    </submittedName>
</protein>
<dbReference type="EC" id="1.1.99.22" evidence="2"/>
<dbReference type="AlphaFoldDB" id="A0A060QDT1"/>
<dbReference type="eggNOG" id="COG4993">
    <property type="taxonomic scope" value="Bacteria"/>
</dbReference>
<sequence>MTSRTRPRRISDWGTLALAIFIVLFGLIFVGGGGYLLSLGGSAYYLICGIVLLASGLFMAMGRLLGGYLFLLAWAGTLVWTIAECGFDWWGWLPRLFGPTLIAILVVLSLPVLRRQDTVRPVSRGAV</sequence>
<dbReference type="EMBL" id="CBLX010000008">
    <property type="protein sequence ID" value="CDG39080.1"/>
    <property type="molecule type" value="Genomic_DNA"/>
</dbReference>
<organism evidence="2 3">
    <name type="scientific">Asaia bogorensis</name>
    <dbReference type="NCBI Taxonomy" id="91915"/>
    <lineage>
        <taxon>Bacteria</taxon>
        <taxon>Pseudomonadati</taxon>
        <taxon>Pseudomonadota</taxon>
        <taxon>Alphaproteobacteria</taxon>
        <taxon>Acetobacterales</taxon>
        <taxon>Acetobacteraceae</taxon>
        <taxon>Asaia</taxon>
    </lineage>
</organism>
<proteinExistence type="predicted"/>
<dbReference type="RefSeq" id="WP_023979873.1">
    <property type="nucleotide sequence ID" value="NZ_CBLX010000008.1"/>
</dbReference>
<name>A0A060QDT1_9PROT</name>
<reference evidence="2 3" key="2">
    <citation type="journal article" date="2014" name="PLoS ONE">
        <title>Evolution of mitochondria reconstructed from the energy metabolism of living bacteria.</title>
        <authorList>
            <person name="Degli Esposti M."/>
            <person name="Chouaia B."/>
            <person name="Comandatore F."/>
            <person name="Crotti E."/>
            <person name="Sassera D."/>
            <person name="Lievens P.M."/>
            <person name="Daffonchio D."/>
            <person name="Bandi C."/>
        </authorList>
    </citation>
    <scope>NUCLEOTIDE SEQUENCE [LARGE SCALE GENOMIC DNA]</scope>
    <source>
        <strain evidence="2 3">SF2.1</strain>
    </source>
</reference>
<evidence type="ECO:0000313" key="2">
    <source>
        <dbReference type="EMBL" id="CDG39080.1"/>
    </source>
</evidence>
<feature type="transmembrane region" description="Helical" evidence="1">
    <location>
        <begin position="68"/>
        <end position="90"/>
    </location>
</feature>
<keyword evidence="1" id="KW-0812">Transmembrane</keyword>
<feature type="transmembrane region" description="Helical" evidence="1">
    <location>
        <begin position="12"/>
        <end position="37"/>
    </location>
</feature>
<keyword evidence="2" id="KW-0560">Oxidoreductase</keyword>
<feature type="transmembrane region" description="Helical" evidence="1">
    <location>
        <begin position="43"/>
        <end position="61"/>
    </location>
</feature>
<feature type="transmembrane region" description="Helical" evidence="1">
    <location>
        <begin position="96"/>
        <end position="113"/>
    </location>
</feature>
<dbReference type="Proteomes" id="UP000027583">
    <property type="component" value="Unassembled WGS sequence"/>
</dbReference>
<comment type="caution">
    <text evidence="2">The sequence shown here is derived from an EMBL/GenBank/DDBJ whole genome shotgun (WGS) entry which is preliminary data.</text>
</comment>